<accession>A0A1I2B4T1</accession>
<dbReference type="AlphaFoldDB" id="A0A1I2B4T1"/>
<evidence type="ECO:0000313" key="3">
    <source>
        <dbReference type="EMBL" id="SFE51202.1"/>
    </source>
</evidence>
<sequence>MARKPKRSVEADPNTLAVQEAWGELAGHPLFEPMTEFDYPRPHATVELVTTPLPAPARVSADGSIVVSRARRLDKEEWRWVLAHCLLHLGFDHLAPRAEEEDDAAFRAAACLAVARFQRAVKLGREPDPLPDLLPTAEEDELAARWRRRGVPPELAAAPDLDLTPFRCRPGAEPRWPERFALGLSAAAVAGVEVAGGARESVTGRATRREPWDRAMGWFLGSYPLLGGVAAGFTLVAEGPLARAWGISIAAVSAEAGEIYVNPWRTLSEEEWRFVLAHELLHVALRHADRGGGRDPYLWNVACDFVINGWLVEMGVGVLPDGVLHDPAFAGSSAEQVYDRIAGDLRRMRKLSTLRGQGAGDMLGAPLPWAGRRGGGVDLDEYCRRALLTGFAYHQSSGRGLLPAGLVAEIRVLEQPPVPWDVRLARWFEEFVPLVEPVRTYARPSRRQAATPDIPRPGRHRPEEAVRRSTFGVVVDTSGSMGTVLMGKALGAIASYATARDVPAARVVFCDAAAYDAGYLPVDGIAGRVRVRGRGGTVLQPAIDLLERADDFPPGGPILVITDGECDVLRIRRPHAYLVPRGARLPFTPRGPVFTVR</sequence>
<dbReference type="STRING" id="35752.SAMN05421541_102113"/>
<dbReference type="Proteomes" id="UP000199645">
    <property type="component" value="Unassembled WGS sequence"/>
</dbReference>
<evidence type="ECO:0000256" key="1">
    <source>
        <dbReference type="SAM" id="MobiDB-lite"/>
    </source>
</evidence>
<dbReference type="InterPro" id="IPR025154">
    <property type="entry name" value="Put_metallopeptidase_dom"/>
</dbReference>
<dbReference type="PANTHER" id="PTHR38730">
    <property type="entry name" value="SLL7028 PROTEIN"/>
    <property type="match status" value="1"/>
</dbReference>
<keyword evidence="4" id="KW-1185">Reference proteome</keyword>
<name>A0A1I2B4T1_9ACTN</name>
<proteinExistence type="predicted"/>
<feature type="domain" description="Putative metallopeptidase" evidence="2">
    <location>
        <begin position="249"/>
        <end position="450"/>
    </location>
</feature>
<evidence type="ECO:0000259" key="2">
    <source>
        <dbReference type="Pfam" id="PF13203"/>
    </source>
</evidence>
<gene>
    <name evidence="3" type="ORF">SAMN05421541_102113</name>
</gene>
<dbReference type="PANTHER" id="PTHR38730:SF1">
    <property type="entry name" value="SLL7028 PROTEIN"/>
    <property type="match status" value="1"/>
</dbReference>
<organism evidence="3 4">
    <name type="scientific">Actinoplanes philippinensis</name>
    <dbReference type="NCBI Taxonomy" id="35752"/>
    <lineage>
        <taxon>Bacteria</taxon>
        <taxon>Bacillati</taxon>
        <taxon>Actinomycetota</taxon>
        <taxon>Actinomycetes</taxon>
        <taxon>Micromonosporales</taxon>
        <taxon>Micromonosporaceae</taxon>
        <taxon>Actinoplanes</taxon>
    </lineage>
</organism>
<feature type="region of interest" description="Disordered" evidence="1">
    <location>
        <begin position="445"/>
        <end position="465"/>
    </location>
</feature>
<dbReference type="Pfam" id="PF13203">
    <property type="entry name" value="DUF2201_N"/>
    <property type="match status" value="1"/>
</dbReference>
<dbReference type="EMBL" id="FONV01000002">
    <property type="protein sequence ID" value="SFE51202.1"/>
    <property type="molecule type" value="Genomic_DNA"/>
</dbReference>
<reference evidence="3 4" key="1">
    <citation type="submission" date="2016-10" db="EMBL/GenBank/DDBJ databases">
        <authorList>
            <person name="de Groot N.N."/>
        </authorList>
    </citation>
    <scope>NUCLEOTIDE SEQUENCE [LARGE SCALE GENOMIC DNA]</scope>
    <source>
        <strain evidence="3 4">DSM 43019</strain>
    </source>
</reference>
<evidence type="ECO:0000313" key="4">
    <source>
        <dbReference type="Proteomes" id="UP000199645"/>
    </source>
</evidence>
<protein>
    <submittedName>
        <fullName evidence="3">Predicted metal-dependent peptidase</fullName>
    </submittedName>
</protein>